<dbReference type="SUPFAM" id="SSF101756">
    <property type="entry name" value="Hypothetical protein YgiW"/>
    <property type="match status" value="1"/>
</dbReference>
<dbReference type="EMBL" id="VKGK01000021">
    <property type="protein sequence ID" value="TRY13222.1"/>
    <property type="molecule type" value="Genomic_DNA"/>
</dbReference>
<reference evidence="4" key="1">
    <citation type="submission" date="2019-07" db="EMBL/GenBank/DDBJ databases">
        <title>Shewanella sp. YLB-08 draft genomic sequence.</title>
        <authorList>
            <person name="Yu L."/>
        </authorList>
    </citation>
    <scope>NUCLEOTIDE SEQUENCE [LARGE SCALE GENOMIC DNA]</scope>
    <source>
        <strain evidence="4">JCM 20706</strain>
    </source>
</reference>
<sequence>MKKIVLVSALVLASSSVFAAQITPQKGGFTGPSTVTVTTVEVALEAKDDTPVTLTGYIVAALGDEEYQFKDSTGVVIIEIDHRDWHGIEATPETKLVIEGEVDSDWSYTTIDVNSVKLAK</sequence>
<evidence type="ECO:0000313" key="4">
    <source>
        <dbReference type="Proteomes" id="UP000318126"/>
    </source>
</evidence>
<comment type="caution">
    <text evidence="3">The sequence shown here is derived from an EMBL/GenBank/DDBJ whole genome shotgun (WGS) entry which is preliminary data.</text>
</comment>
<dbReference type="InterPro" id="IPR036700">
    <property type="entry name" value="BOBF_sf"/>
</dbReference>
<dbReference type="OrthoDB" id="598245at2"/>
<name>A0A553JLA9_SHEHA</name>
<dbReference type="PANTHER" id="PTHR36571">
    <property type="entry name" value="PROTEIN YGIW"/>
    <property type="match status" value="1"/>
</dbReference>
<dbReference type="InterPro" id="IPR005220">
    <property type="entry name" value="CarO-like"/>
</dbReference>
<feature type="signal peptide" evidence="2">
    <location>
        <begin position="1"/>
        <end position="19"/>
    </location>
</feature>
<feature type="chain" id="PRO_5021890796" evidence="2">
    <location>
        <begin position="20"/>
        <end position="120"/>
    </location>
</feature>
<evidence type="ECO:0000313" key="3">
    <source>
        <dbReference type="EMBL" id="TRY13222.1"/>
    </source>
</evidence>
<accession>A0A553JLA9</accession>
<proteinExistence type="predicted"/>
<organism evidence="3 4">
    <name type="scientific">Shewanella hanedai</name>
    <name type="common">Alteromonas hanedai</name>
    <dbReference type="NCBI Taxonomy" id="25"/>
    <lineage>
        <taxon>Bacteria</taxon>
        <taxon>Pseudomonadati</taxon>
        <taxon>Pseudomonadota</taxon>
        <taxon>Gammaproteobacteria</taxon>
        <taxon>Alteromonadales</taxon>
        <taxon>Shewanellaceae</taxon>
        <taxon>Shewanella</taxon>
    </lineage>
</organism>
<keyword evidence="1 2" id="KW-0732">Signal</keyword>
<protein>
    <submittedName>
        <fullName evidence="3">NirD/YgiW/YdeI family stress tolerance protein</fullName>
    </submittedName>
</protein>
<dbReference type="PANTHER" id="PTHR36571:SF1">
    <property type="entry name" value="PROTEIN YGIW"/>
    <property type="match status" value="1"/>
</dbReference>
<dbReference type="Proteomes" id="UP000318126">
    <property type="component" value="Unassembled WGS sequence"/>
</dbReference>
<dbReference type="Pfam" id="PF04076">
    <property type="entry name" value="BOF"/>
    <property type="match status" value="1"/>
</dbReference>
<evidence type="ECO:0000256" key="1">
    <source>
        <dbReference type="ARBA" id="ARBA00022729"/>
    </source>
</evidence>
<keyword evidence="4" id="KW-1185">Reference proteome</keyword>
<evidence type="ECO:0000256" key="2">
    <source>
        <dbReference type="SAM" id="SignalP"/>
    </source>
</evidence>
<dbReference type="RefSeq" id="WP_144041252.1">
    <property type="nucleotide sequence ID" value="NZ_VKGK01000021.1"/>
</dbReference>
<dbReference type="Gene3D" id="2.40.50.200">
    <property type="entry name" value="Bacterial OB-fold"/>
    <property type="match status" value="1"/>
</dbReference>
<dbReference type="AlphaFoldDB" id="A0A553JLA9"/>
<dbReference type="NCBIfam" id="NF033674">
    <property type="entry name" value="stress_OB_fold"/>
    <property type="match status" value="1"/>
</dbReference>
<gene>
    <name evidence="3" type="ORF">FN961_16355</name>
</gene>